<evidence type="ECO:0000313" key="14">
    <source>
        <dbReference type="EMBL" id="CAD6199704.1"/>
    </source>
</evidence>
<dbReference type="AlphaFoldDB" id="A0A8S1HWC6"/>
<keyword evidence="7" id="KW-0472">Membrane</keyword>
<keyword evidence="11" id="KW-0479">Metal-binding</keyword>
<dbReference type="GO" id="GO:0044322">
    <property type="term" value="C:endoplasmic reticulum quality control compartment"/>
    <property type="evidence" value="ECO:0007669"/>
    <property type="project" value="GOC"/>
</dbReference>
<gene>
    <name evidence="14" type="ORF">CAUJ_LOCUS15604</name>
</gene>
<dbReference type="EMBL" id="CAJGYM010000196">
    <property type="protein sequence ID" value="CAD6199704.1"/>
    <property type="molecule type" value="Genomic_DNA"/>
</dbReference>
<dbReference type="InterPro" id="IPR012341">
    <property type="entry name" value="6hp_glycosidase-like_sf"/>
</dbReference>
<dbReference type="FunFam" id="1.50.10.10:FF:000016">
    <property type="entry name" value="alpha-1,2-Mannosidase"/>
    <property type="match status" value="1"/>
</dbReference>
<dbReference type="Pfam" id="PF01532">
    <property type="entry name" value="Glyco_hydro_47"/>
    <property type="match status" value="1"/>
</dbReference>
<evidence type="ECO:0000256" key="4">
    <source>
        <dbReference type="ARBA" id="ARBA00022824"/>
    </source>
</evidence>
<accession>A0A8S1HWC6</accession>
<feature type="signal peptide" evidence="13">
    <location>
        <begin position="1"/>
        <end position="19"/>
    </location>
</feature>
<comment type="caution">
    <text evidence="14">The sequence shown here is derived from an EMBL/GenBank/DDBJ whole genome shotgun (WGS) entry which is preliminary data.</text>
</comment>
<dbReference type="PRINTS" id="PR00747">
    <property type="entry name" value="GLYHDRLASE47"/>
</dbReference>
<name>A0A8S1HWC6_9PELO</name>
<evidence type="ECO:0000256" key="9">
    <source>
        <dbReference type="ARBA" id="ARBA00060207"/>
    </source>
</evidence>
<keyword evidence="12" id="KW-0326">Glycosidase</keyword>
<keyword evidence="3" id="KW-0812">Transmembrane</keyword>
<keyword evidence="13" id="KW-0732">Signal</keyword>
<organism evidence="14 15">
    <name type="scientific">Caenorhabditis auriculariae</name>
    <dbReference type="NCBI Taxonomy" id="2777116"/>
    <lineage>
        <taxon>Eukaryota</taxon>
        <taxon>Metazoa</taxon>
        <taxon>Ecdysozoa</taxon>
        <taxon>Nematoda</taxon>
        <taxon>Chromadorea</taxon>
        <taxon>Rhabditida</taxon>
        <taxon>Rhabditina</taxon>
        <taxon>Rhabditomorpha</taxon>
        <taxon>Rhabditoidea</taxon>
        <taxon>Rhabditidae</taxon>
        <taxon>Peloderinae</taxon>
        <taxon>Caenorhabditis</taxon>
    </lineage>
</organism>
<feature type="active site" evidence="10">
    <location>
        <position position="288"/>
    </location>
</feature>
<comment type="similarity">
    <text evidence="2 12">Belongs to the glycosyl hydrolase 47 family.</text>
</comment>
<dbReference type="InterPro" id="IPR036026">
    <property type="entry name" value="Seven-hairpin_glycosidases"/>
</dbReference>
<protein>
    <recommendedName>
        <fullName evidence="12">alpha-1,2-Mannosidase</fullName>
        <ecNumber evidence="12">3.2.1.-</ecNumber>
    </recommendedName>
</protein>
<keyword evidence="4" id="KW-0256">Endoplasmic reticulum</keyword>
<dbReference type="OrthoDB" id="8118055at2759"/>
<evidence type="ECO:0000256" key="1">
    <source>
        <dbReference type="ARBA" id="ARBA00004648"/>
    </source>
</evidence>
<comment type="subcellular location">
    <subcellularLocation>
        <location evidence="1">Endoplasmic reticulum membrane</location>
        <topology evidence="1">Single-pass type II membrane protein</topology>
    </subcellularLocation>
</comment>
<dbReference type="GO" id="GO:0004571">
    <property type="term" value="F:mannosyl-oligosaccharide 1,2-alpha-mannosidase activity"/>
    <property type="evidence" value="ECO:0007669"/>
    <property type="project" value="InterPro"/>
</dbReference>
<dbReference type="SUPFAM" id="SSF48225">
    <property type="entry name" value="Seven-hairpin glycosidases"/>
    <property type="match status" value="1"/>
</dbReference>
<sequence>MNASLWLLVLGTIFHAFCGFSSDASEFFLLKEAGRDYAYVSQKKIEYGRQKAREMFYTGWDSYMRYAYPADELDPIHCTGRGADHQHPENININDVLGDYSLTLIDSLDSLVVFGDTAEFKRSVRLVIDNVSFERNTTVQVFEATIRVIGGLLSAHMIASDSEKTFGDFYIDDYEGELLTMAHDLATRLLPAFEGTATGIPYTRVNLQRGVLPGTVNLTCTAGAGSLLLEFGVLSRLLGDETFENLARKVNKKLWSLRNPTTGLFGNLVNIQTGDWVDFHAGLGAGLDSYYEYLLKAYILLGDVKDFEMFAAVFDKIILYMRRGQMKSCSQFDGEPPVYVNVDSRDGSTINTWMDSLQASFSGLLVLAGFVEEAVCHHALYYAVWKKFGVLPERYNWRSKEPDVNFYPLRPEFAESTYLLYSATKNPFYLRVGLDILASLEKITKVECGYATVHDVIDGSLEDRMESFFLSETMKYLYLLFDLKNPINRHQNSLLFSTEGHIYPLSQQLRSKANEESENTSARCNLFGGPEIKPVMNETCFSAARFRKGLPPLNNFQFRRLQTMAGIGLPKVLKLKKRLSSINSPRRTVYEGLAERLHVKLGSFLMELFF</sequence>
<dbReference type="InterPro" id="IPR001382">
    <property type="entry name" value="Glyco_hydro_47"/>
</dbReference>
<dbReference type="GO" id="GO:0005975">
    <property type="term" value="P:carbohydrate metabolic process"/>
    <property type="evidence" value="ECO:0007669"/>
    <property type="project" value="InterPro"/>
</dbReference>
<dbReference type="Gene3D" id="1.50.10.10">
    <property type="match status" value="1"/>
</dbReference>
<keyword evidence="12" id="KW-0378">Hydrolase</keyword>
<evidence type="ECO:0000256" key="3">
    <source>
        <dbReference type="ARBA" id="ARBA00022692"/>
    </source>
</evidence>
<evidence type="ECO:0000256" key="13">
    <source>
        <dbReference type="SAM" id="SignalP"/>
    </source>
</evidence>
<evidence type="ECO:0000313" key="15">
    <source>
        <dbReference type="Proteomes" id="UP000835052"/>
    </source>
</evidence>
<keyword evidence="6" id="KW-1133">Transmembrane helix</keyword>
<feature type="active site" evidence="10">
    <location>
        <position position="412"/>
    </location>
</feature>
<keyword evidence="11" id="KW-0106">Calcium</keyword>
<dbReference type="GO" id="GO:0005509">
    <property type="term" value="F:calcium ion binding"/>
    <property type="evidence" value="ECO:0007669"/>
    <property type="project" value="InterPro"/>
</dbReference>
<feature type="binding site" evidence="11">
    <location>
        <position position="498"/>
    </location>
    <ligand>
        <name>Ca(2+)</name>
        <dbReference type="ChEBI" id="CHEBI:29108"/>
    </ligand>
</feature>
<dbReference type="PANTHER" id="PTHR45679:SF5">
    <property type="entry name" value="ER DEGRADATION-ENHANCING ALPHA-MANNOSIDASE-LIKE PROTEIN 1"/>
    <property type="match status" value="1"/>
</dbReference>
<feature type="active site" description="Proton donor" evidence="10">
    <location>
        <position position="143"/>
    </location>
</feature>
<evidence type="ECO:0000256" key="10">
    <source>
        <dbReference type="PIRSR" id="PIRSR601382-1"/>
    </source>
</evidence>
<evidence type="ECO:0000256" key="8">
    <source>
        <dbReference type="ARBA" id="ARBA00023180"/>
    </source>
</evidence>
<evidence type="ECO:0000256" key="11">
    <source>
        <dbReference type="PIRSR" id="PIRSR601382-2"/>
    </source>
</evidence>
<dbReference type="GO" id="GO:0005789">
    <property type="term" value="C:endoplasmic reticulum membrane"/>
    <property type="evidence" value="ECO:0007669"/>
    <property type="project" value="UniProtKB-SubCell"/>
</dbReference>
<evidence type="ECO:0000256" key="12">
    <source>
        <dbReference type="RuleBase" id="RU361193"/>
    </source>
</evidence>
<evidence type="ECO:0000256" key="6">
    <source>
        <dbReference type="ARBA" id="ARBA00022989"/>
    </source>
</evidence>
<evidence type="ECO:0000256" key="5">
    <source>
        <dbReference type="ARBA" id="ARBA00022968"/>
    </source>
</evidence>
<evidence type="ECO:0000256" key="7">
    <source>
        <dbReference type="ARBA" id="ARBA00023136"/>
    </source>
</evidence>
<dbReference type="EC" id="3.2.1.-" evidence="12"/>
<reference evidence="14" key="1">
    <citation type="submission" date="2020-10" db="EMBL/GenBank/DDBJ databases">
        <authorList>
            <person name="Kikuchi T."/>
        </authorList>
    </citation>
    <scope>NUCLEOTIDE SEQUENCE</scope>
    <source>
        <strain evidence="14">NKZ352</strain>
    </source>
</reference>
<comment type="function">
    <text evidence="9">Extracts misfolded glycoproteins, but not glycoproteins undergoing productive folding, from the calnexin cycle. It is directly involved in endoplasmic reticulum-associated degradation (ERAD) and targets misfolded glycoproteins for degradation in an N-glycan-independent manner, probably by forming a complex with SEL1L. It has low mannosidase activity, catalyzing mannose trimming from Man8GlcNAc2 to Man7GlcNAc2.</text>
</comment>
<keyword evidence="5" id="KW-0735">Signal-anchor</keyword>
<feature type="active site" description="Proton donor" evidence="10">
    <location>
        <position position="393"/>
    </location>
</feature>
<dbReference type="PANTHER" id="PTHR45679">
    <property type="entry name" value="ER DEGRADATION-ENHANCING ALPHA-MANNOSIDASE-LIKE PROTEIN 2"/>
    <property type="match status" value="1"/>
</dbReference>
<feature type="chain" id="PRO_5035861528" description="alpha-1,2-Mannosidase" evidence="13">
    <location>
        <begin position="20"/>
        <end position="610"/>
    </location>
</feature>
<dbReference type="GO" id="GO:1904380">
    <property type="term" value="P:endoplasmic reticulum mannose trimming"/>
    <property type="evidence" value="ECO:0007669"/>
    <property type="project" value="InterPro"/>
</dbReference>
<keyword evidence="15" id="KW-1185">Reference proteome</keyword>
<comment type="cofactor">
    <cofactor evidence="11">
        <name>Ca(2+)</name>
        <dbReference type="ChEBI" id="CHEBI:29108"/>
    </cofactor>
</comment>
<dbReference type="Proteomes" id="UP000835052">
    <property type="component" value="Unassembled WGS sequence"/>
</dbReference>
<keyword evidence="8" id="KW-0325">Glycoprotein</keyword>
<proteinExistence type="inferred from homology"/>
<dbReference type="InterPro" id="IPR044674">
    <property type="entry name" value="EDEM1/2/3"/>
</dbReference>
<evidence type="ECO:0000256" key="2">
    <source>
        <dbReference type="ARBA" id="ARBA00007658"/>
    </source>
</evidence>